<dbReference type="EMBL" id="VSRR010004414">
    <property type="protein sequence ID" value="MPC39594.1"/>
    <property type="molecule type" value="Genomic_DNA"/>
</dbReference>
<dbReference type="AlphaFoldDB" id="A0A5B7F4U0"/>
<proteinExistence type="predicted"/>
<comment type="caution">
    <text evidence="1">The sequence shown here is derived from an EMBL/GenBank/DDBJ whole genome shotgun (WGS) entry which is preliminary data.</text>
</comment>
<reference evidence="1 2" key="1">
    <citation type="submission" date="2019-05" db="EMBL/GenBank/DDBJ databases">
        <title>Another draft genome of Portunus trituberculatus and its Hox gene families provides insights of decapod evolution.</title>
        <authorList>
            <person name="Jeong J.-H."/>
            <person name="Song I."/>
            <person name="Kim S."/>
            <person name="Choi T."/>
            <person name="Kim D."/>
            <person name="Ryu S."/>
            <person name="Kim W."/>
        </authorList>
    </citation>
    <scope>NUCLEOTIDE SEQUENCE [LARGE SCALE GENOMIC DNA]</scope>
    <source>
        <tissue evidence="1">Muscle</tissue>
    </source>
</reference>
<evidence type="ECO:0000313" key="2">
    <source>
        <dbReference type="Proteomes" id="UP000324222"/>
    </source>
</evidence>
<evidence type="ECO:0000313" key="1">
    <source>
        <dbReference type="EMBL" id="MPC39594.1"/>
    </source>
</evidence>
<gene>
    <name evidence="1" type="ORF">E2C01_033134</name>
</gene>
<dbReference type="Proteomes" id="UP000324222">
    <property type="component" value="Unassembled WGS sequence"/>
</dbReference>
<protein>
    <submittedName>
        <fullName evidence="1">Uncharacterized protein</fullName>
    </submittedName>
</protein>
<name>A0A5B7F4U0_PORTR</name>
<accession>A0A5B7F4U0</accession>
<sequence length="40" mass="4376">MTHRPPKCPSSLEGLSRVSQCPSLCLPPVLLHYGVHGHLQ</sequence>
<keyword evidence="2" id="KW-1185">Reference proteome</keyword>
<organism evidence="1 2">
    <name type="scientific">Portunus trituberculatus</name>
    <name type="common">Swimming crab</name>
    <name type="synonym">Neptunus trituberculatus</name>
    <dbReference type="NCBI Taxonomy" id="210409"/>
    <lineage>
        <taxon>Eukaryota</taxon>
        <taxon>Metazoa</taxon>
        <taxon>Ecdysozoa</taxon>
        <taxon>Arthropoda</taxon>
        <taxon>Crustacea</taxon>
        <taxon>Multicrustacea</taxon>
        <taxon>Malacostraca</taxon>
        <taxon>Eumalacostraca</taxon>
        <taxon>Eucarida</taxon>
        <taxon>Decapoda</taxon>
        <taxon>Pleocyemata</taxon>
        <taxon>Brachyura</taxon>
        <taxon>Eubrachyura</taxon>
        <taxon>Portunoidea</taxon>
        <taxon>Portunidae</taxon>
        <taxon>Portuninae</taxon>
        <taxon>Portunus</taxon>
    </lineage>
</organism>